<accession>A0AAU7JIK7</accession>
<evidence type="ECO:0000313" key="1">
    <source>
        <dbReference type="EMBL" id="XBO40222.1"/>
    </source>
</evidence>
<protein>
    <submittedName>
        <fullName evidence="1">Uncharacterized protein</fullName>
    </submittedName>
</protein>
<organism evidence="1">
    <name type="scientific">Alsobacter sp. KACC 23698</name>
    <dbReference type="NCBI Taxonomy" id="3149229"/>
    <lineage>
        <taxon>Bacteria</taxon>
        <taxon>Pseudomonadati</taxon>
        <taxon>Pseudomonadota</taxon>
        <taxon>Alphaproteobacteria</taxon>
        <taxon>Hyphomicrobiales</taxon>
        <taxon>Alsobacteraceae</taxon>
        <taxon>Alsobacter</taxon>
    </lineage>
</organism>
<gene>
    <name evidence="1" type="ORF">ABEG18_05430</name>
</gene>
<dbReference type="RefSeq" id="WP_406857077.1">
    <property type="nucleotide sequence ID" value="NZ_CP157484.1"/>
</dbReference>
<dbReference type="EMBL" id="CP157484">
    <property type="protein sequence ID" value="XBO40222.1"/>
    <property type="molecule type" value="Genomic_DNA"/>
</dbReference>
<sequence>MTIEIIPRALCDRLLAASDAQGDRDLAIAIVGPDLTRTETIEPGCYLVAEYACGHAIYHVDTDLRIVRPIQA</sequence>
<proteinExistence type="predicted"/>
<dbReference type="AlphaFoldDB" id="A0AAU7JIK7"/>
<reference evidence="1" key="1">
    <citation type="submission" date="2024-05" db="EMBL/GenBank/DDBJ databases">
        <authorList>
            <person name="Kim S."/>
            <person name="Heo J."/>
            <person name="Choi H."/>
            <person name="Choi Y."/>
            <person name="Kwon S.-W."/>
            <person name="Kim Y."/>
        </authorList>
    </citation>
    <scope>NUCLEOTIDE SEQUENCE</scope>
    <source>
        <strain evidence="1">KACC 23698</strain>
    </source>
</reference>
<name>A0AAU7JIK7_9HYPH</name>